<gene>
    <name evidence="3" type="ORF">F5878DRAFT_436170</name>
</gene>
<evidence type="ECO:0000313" key="4">
    <source>
        <dbReference type="Proteomes" id="UP001163846"/>
    </source>
</evidence>
<proteinExistence type="predicted"/>
<comment type="caution">
    <text evidence="3">The sequence shown here is derived from an EMBL/GenBank/DDBJ whole genome shotgun (WGS) entry which is preliminary data.</text>
</comment>
<feature type="region of interest" description="Disordered" evidence="1">
    <location>
        <begin position="175"/>
        <end position="226"/>
    </location>
</feature>
<keyword evidence="2" id="KW-0812">Transmembrane</keyword>
<organism evidence="3 4">
    <name type="scientific">Lentinula raphanica</name>
    <dbReference type="NCBI Taxonomy" id="153919"/>
    <lineage>
        <taxon>Eukaryota</taxon>
        <taxon>Fungi</taxon>
        <taxon>Dikarya</taxon>
        <taxon>Basidiomycota</taxon>
        <taxon>Agaricomycotina</taxon>
        <taxon>Agaricomycetes</taxon>
        <taxon>Agaricomycetidae</taxon>
        <taxon>Agaricales</taxon>
        <taxon>Marasmiineae</taxon>
        <taxon>Omphalotaceae</taxon>
        <taxon>Lentinula</taxon>
    </lineage>
</organism>
<keyword evidence="2" id="KW-1133">Transmembrane helix</keyword>
<keyword evidence="2" id="KW-0472">Membrane</keyword>
<protein>
    <submittedName>
        <fullName evidence="3">Uncharacterized protein</fullName>
    </submittedName>
</protein>
<feature type="compositionally biased region" description="Low complexity" evidence="1">
    <location>
        <begin position="206"/>
        <end position="216"/>
    </location>
</feature>
<dbReference type="EMBL" id="MU805943">
    <property type="protein sequence ID" value="KAJ3844994.1"/>
    <property type="molecule type" value="Genomic_DNA"/>
</dbReference>
<sequence length="315" mass="33187">MHHLGTRATRSLSFADMLVCSTASTSALSESIIAESATPEPCASAQKTSTNSASTATLSEWSLPMVSSEPSILEASCSDSCTTSSHDPARKSEVTPATSTSSVATFFDLAASTSSTVSTSNAASTPSPSTTSSPAKKHSERSVVAPAVGGAVGGALFVVILAFLMLVLLRRNRHSKRPPSEQYLRTVRSVSTRATGAVSPDRDVKSPSSSRTTSPTKDTRSASYHSKPFMRPWTAKSESTSTFRDDSTISIHSISPPFIPPPPRTNVPEAQPPQERLPHALRNRPSRFVEQLTVNSTNLGVLVAIAKGVCSEIVG</sequence>
<dbReference type="AlphaFoldDB" id="A0AA38UKW3"/>
<reference evidence="3" key="1">
    <citation type="submission" date="2022-08" db="EMBL/GenBank/DDBJ databases">
        <authorList>
            <consortium name="DOE Joint Genome Institute"/>
            <person name="Min B."/>
            <person name="Riley R."/>
            <person name="Sierra-Patev S."/>
            <person name="Naranjo-Ortiz M."/>
            <person name="Looney B."/>
            <person name="Konkel Z."/>
            <person name="Slot J.C."/>
            <person name="Sakamoto Y."/>
            <person name="Steenwyk J.L."/>
            <person name="Rokas A."/>
            <person name="Carro J."/>
            <person name="Camarero S."/>
            <person name="Ferreira P."/>
            <person name="Molpeceres G."/>
            <person name="Ruiz-Duenas F.J."/>
            <person name="Serrano A."/>
            <person name="Henrissat B."/>
            <person name="Drula E."/>
            <person name="Hughes K.W."/>
            <person name="Mata J.L."/>
            <person name="Ishikawa N.K."/>
            <person name="Vargas-Isla R."/>
            <person name="Ushijima S."/>
            <person name="Smith C.A."/>
            <person name="Ahrendt S."/>
            <person name="Andreopoulos W."/>
            <person name="He G."/>
            <person name="Labutti K."/>
            <person name="Lipzen A."/>
            <person name="Ng V."/>
            <person name="Sandor L."/>
            <person name="Barry K."/>
            <person name="Martinez A.T."/>
            <person name="Xiao Y."/>
            <person name="Gibbons J.G."/>
            <person name="Terashima K."/>
            <person name="Hibbett D.S."/>
            <person name="Grigoriev I.V."/>
        </authorList>
    </citation>
    <scope>NUCLEOTIDE SEQUENCE</scope>
    <source>
        <strain evidence="3">TFB9207</strain>
    </source>
</reference>
<evidence type="ECO:0000256" key="2">
    <source>
        <dbReference type="SAM" id="Phobius"/>
    </source>
</evidence>
<feature type="region of interest" description="Disordered" evidence="1">
    <location>
        <begin position="117"/>
        <end position="139"/>
    </location>
</feature>
<feature type="compositionally biased region" description="Low complexity" evidence="1">
    <location>
        <begin position="77"/>
        <end position="86"/>
    </location>
</feature>
<name>A0AA38UKW3_9AGAR</name>
<accession>A0AA38UKW3</accession>
<feature type="compositionally biased region" description="Low complexity" evidence="1">
    <location>
        <begin position="117"/>
        <end position="134"/>
    </location>
</feature>
<dbReference type="Proteomes" id="UP001163846">
    <property type="component" value="Unassembled WGS sequence"/>
</dbReference>
<feature type="region of interest" description="Disordered" evidence="1">
    <location>
        <begin position="77"/>
        <end position="97"/>
    </location>
</feature>
<dbReference type="CDD" id="cd12087">
    <property type="entry name" value="TM_EGFR-like"/>
    <property type="match status" value="1"/>
</dbReference>
<evidence type="ECO:0000313" key="3">
    <source>
        <dbReference type="EMBL" id="KAJ3844994.1"/>
    </source>
</evidence>
<feature type="transmembrane region" description="Helical" evidence="2">
    <location>
        <begin position="143"/>
        <end position="169"/>
    </location>
</feature>
<evidence type="ECO:0000256" key="1">
    <source>
        <dbReference type="SAM" id="MobiDB-lite"/>
    </source>
</evidence>
<keyword evidence="4" id="KW-1185">Reference proteome</keyword>